<protein>
    <submittedName>
        <fullName evidence="1">Uncharacterized protein</fullName>
    </submittedName>
</protein>
<organism evidence="1 2">
    <name type="scientific">Paracoccus laeviglucosivorans</name>
    <dbReference type="NCBI Taxonomy" id="1197861"/>
    <lineage>
        <taxon>Bacteria</taxon>
        <taxon>Pseudomonadati</taxon>
        <taxon>Pseudomonadota</taxon>
        <taxon>Alphaproteobacteria</taxon>
        <taxon>Rhodobacterales</taxon>
        <taxon>Paracoccaceae</taxon>
        <taxon>Paracoccus</taxon>
    </lineage>
</organism>
<evidence type="ECO:0000313" key="2">
    <source>
        <dbReference type="Proteomes" id="UP000319014"/>
    </source>
</evidence>
<accession>A0A521E418</accession>
<evidence type="ECO:0000313" key="1">
    <source>
        <dbReference type="EMBL" id="SMO78602.1"/>
    </source>
</evidence>
<gene>
    <name evidence="1" type="ORF">SAMN06265221_11138</name>
</gene>
<dbReference type="RefSeq" id="WP_142663559.1">
    <property type="nucleotide sequence ID" value="NZ_FXTK01000011.1"/>
</dbReference>
<dbReference type="EMBL" id="FXTK01000011">
    <property type="protein sequence ID" value="SMO78602.1"/>
    <property type="molecule type" value="Genomic_DNA"/>
</dbReference>
<keyword evidence="2" id="KW-1185">Reference proteome</keyword>
<dbReference type="Proteomes" id="UP000319014">
    <property type="component" value="Unassembled WGS sequence"/>
</dbReference>
<reference evidence="1 2" key="1">
    <citation type="submission" date="2017-05" db="EMBL/GenBank/DDBJ databases">
        <authorList>
            <person name="Varghese N."/>
            <person name="Submissions S."/>
        </authorList>
    </citation>
    <scope>NUCLEOTIDE SEQUENCE [LARGE SCALE GENOMIC DNA]</scope>
    <source>
        <strain evidence="1 2">DSM 100094</strain>
    </source>
</reference>
<name>A0A521E418_9RHOB</name>
<dbReference type="AlphaFoldDB" id="A0A521E418"/>
<proteinExistence type="predicted"/>
<sequence>MPKNRFSNYSLGGNAPALGSIVVTPSNSEDLDEAIRAVTIGTAGVIAWRGIDDVDNVTASLPPGTYSLQAKRILATGTTATQITGWI</sequence>
<dbReference type="OrthoDB" id="7916272at2"/>